<reference evidence="1" key="1">
    <citation type="submission" date="2010-07" db="EMBL/GenBank/DDBJ databases">
        <authorList>
            <consortium name="CONSOLIDER consortium CSD2007-00005"/>
            <person name="Guazzaroni M.-E."/>
            <person name="Richter M."/>
            <person name="Garcia-Salamanca A."/>
            <person name="Yarza P."/>
            <person name="Ferrer M."/>
        </authorList>
    </citation>
    <scope>NUCLEOTIDE SEQUENCE</scope>
</reference>
<organism evidence="1">
    <name type="scientific">sediment metagenome</name>
    <dbReference type="NCBI Taxonomy" id="749907"/>
    <lineage>
        <taxon>unclassified sequences</taxon>
        <taxon>metagenomes</taxon>
        <taxon>ecological metagenomes</taxon>
    </lineage>
</organism>
<reference evidence="1" key="2">
    <citation type="journal article" date="2011" name="Microb. Ecol.">
        <title>Taxonomic and Functional Metagenomic Profiling of the Microbial Community in the Anoxic Sediment of a Sub-saline Shallow Lake (Laguna de Carrizo, Central Spain).</title>
        <authorList>
            <person name="Ferrer M."/>
            <person name="Guazzaroni M.E."/>
            <person name="Richter M."/>
            <person name="Garcia-Salamanca A."/>
            <person name="Yarza P."/>
            <person name="Suarez-Suarez A."/>
            <person name="Solano J."/>
            <person name="Alcaide M."/>
            <person name="van Dillewijn P."/>
            <person name="Molina-Henares M.A."/>
            <person name="Lopez-Cortes N."/>
            <person name="Al-Ramahi Y."/>
            <person name="Guerrero C."/>
            <person name="Acosta A."/>
            <person name="de Eugenio L.I."/>
            <person name="Martinez V."/>
            <person name="Marques S."/>
            <person name="Rojo F."/>
            <person name="Santero E."/>
            <person name="Genilloud O."/>
            <person name="Perez-Perez J."/>
            <person name="Rossello-Mora R."/>
            <person name="Ramos J.L."/>
        </authorList>
    </citation>
    <scope>NUCLEOTIDE SEQUENCE</scope>
</reference>
<name>D9PGF1_9ZZZZ</name>
<gene>
    <name evidence="1" type="ORF">LDC_0598</name>
</gene>
<comment type="caution">
    <text evidence="1">The sequence shown here is derived from an EMBL/GenBank/DDBJ whole genome shotgun (WGS) entry which is preliminary data.</text>
</comment>
<dbReference type="AlphaFoldDB" id="D9PGF1"/>
<dbReference type="EMBL" id="ADZX01000228">
    <property type="protein sequence ID" value="EFK97364.1"/>
    <property type="molecule type" value="Genomic_DNA"/>
</dbReference>
<proteinExistence type="predicted"/>
<protein>
    <submittedName>
        <fullName evidence="1">Uncharacterized protein</fullName>
    </submittedName>
</protein>
<sequence>MIEISVNYQMEGYSTVLNKKNDFFVKIDSSPVFVKINVPTDVMSNEEFDISIEVLSNSNTVLNNLVLIGKYPNGFELVDNDPDPVFSTNYKNIFRIDELKVGEKKIIVTRGKLIGENSETKVLSFSVGDTNNDNNEIRTVFFNADEKIVIKKPSLDLNLICLNKNIESDPLIINAGENLDCEFILKNNLTTKVTDISISMSYNDNLIKEENIIARTAYIDSNNNNIL</sequence>
<evidence type="ECO:0000313" key="1">
    <source>
        <dbReference type="EMBL" id="EFK97364.1"/>
    </source>
</evidence>
<accession>D9PGF1</accession>